<keyword evidence="3" id="KW-0804">Transcription</keyword>
<dbReference type="GO" id="GO:0006355">
    <property type="term" value="P:regulation of DNA-templated transcription"/>
    <property type="evidence" value="ECO:0007669"/>
    <property type="project" value="InterPro"/>
</dbReference>
<dbReference type="InterPro" id="IPR016032">
    <property type="entry name" value="Sig_transdc_resp-reg_C-effctor"/>
</dbReference>
<dbReference type="InterPro" id="IPR039420">
    <property type="entry name" value="WalR-like"/>
</dbReference>
<evidence type="ECO:0000313" key="6">
    <source>
        <dbReference type="EMBL" id="ABD12129.1"/>
    </source>
</evidence>
<keyword evidence="1" id="KW-0805">Transcription regulation</keyword>
<dbReference type="Proteomes" id="UP000001937">
    <property type="component" value="Chromosome"/>
</dbReference>
<sequence>MTIGAASPPPVRAEVSGSSASSGSSGSSGGPPWVRVSACPGVPVRAEASAQPECPAYAKDLTPTGIDGGVSVFLLHAHPVTGAGLHLLLSTICRLDVVGRGHRLDAALPQIRRSRPRVLLLGLAGDLATDLAAVRRLRVEGDRIPTTRVLLLRPLATCAELTQILTTGASGAVLPDAPPADLAHAVTIAALGGVVFLPAPPPTGVPGPPVQAELPPQALGLTSRERAVLGQLARGLSNAEIACELALAEATVKRYLTGAMRKIGQPDRLRAGLYAYRHGLLDGPHAGWTGRGRGSGRGSAPDRMIE</sequence>
<name>Q2J9B3_FRACC</name>
<proteinExistence type="predicted"/>
<feature type="domain" description="HTH luxR-type" evidence="5">
    <location>
        <begin position="214"/>
        <end position="279"/>
    </location>
</feature>
<dbReference type="CDD" id="cd06170">
    <property type="entry name" value="LuxR_C_like"/>
    <property type="match status" value="1"/>
</dbReference>
<dbReference type="PANTHER" id="PTHR43214">
    <property type="entry name" value="TWO-COMPONENT RESPONSE REGULATOR"/>
    <property type="match status" value="1"/>
</dbReference>
<dbReference type="PhylomeDB" id="Q2J9B3"/>
<dbReference type="eggNOG" id="COG2197">
    <property type="taxonomic scope" value="Bacteria"/>
</dbReference>
<dbReference type="InterPro" id="IPR000792">
    <property type="entry name" value="Tscrpt_reg_LuxR_C"/>
</dbReference>
<dbReference type="Pfam" id="PF00196">
    <property type="entry name" value="GerE"/>
    <property type="match status" value="1"/>
</dbReference>
<feature type="region of interest" description="Disordered" evidence="4">
    <location>
        <begin position="1"/>
        <end position="32"/>
    </location>
</feature>
<accession>Q2J9B3</accession>
<evidence type="ECO:0000256" key="4">
    <source>
        <dbReference type="SAM" id="MobiDB-lite"/>
    </source>
</evidence>
<dbReference type="PANTHER" id="PTHR43214:SF24">
    <property type="entry name" value="TRANSCRIPTIONAL REGULATORY PROTEIN NARL-RELATED"/>
    <property type="match status" value="1"/>
</dbReference>
<keyword evidence="2" id="KW-0238">DNA-binding</keyword>
<reference evidence="6 7" key="1">
    <citation type="journal article" date="2007" name="Genome Res.">
        <title>Genome characteristics of facultatively symbiotic Frankia sp. strains reflect host range and host plant biogeography.</title>
        <authorList>
            <person name="Normand P."/>
            <person name="Lapierre P."/>
            <person name="Tisa L.S."/>
            <person name="Gogarten J.P."/>
            <person name="Alloisio N."/>
            <person name="Bagnarol E."/>
            <person name="Bassi C.A."/>
            <person name="Berry A.M."/>
            <person name="Bickhart D.M."/>
            <person name="Choisne N."/>
            <person name="Couloux A."/>
            <person name="Cournoyer B."/>
            <person name="Cruveiller S."/>
            <person name="Daubin V."/>
            <person name="Demange N."/>
            <person name="Francino M.P."/>
            <person name="Goltsman E."/>
            <person name="Huang Y."/>
            <person name="Kopp O.R."/>
            <person name="Labarre L."/>
            <person name="Lapidus A."/>
            <person name="Lavire C."/>
            <person name="Marechal J."/>
            <person name="Martinez M."/>
            <person name="Mastronunzio J.E."/>
            <person name="Mullin B.C."/>
            <person name="Niemann J."/>
            <person name="Pujic P."/>
            <person name="Rawnsley T."/>
            <person name="Rouy Z."/>
            <person name="Schenowitz C."/>
            <person name="Sellstedt A."/>
            <person name="Tavares F."/>
            <person name="Tomkins J.P."/>
            <person name="Vallenet D."/>
            <person name="Valverde C."/>
            <person name="Wall L.G."/>
            <person name="Wang Y."/>
            <person name="Medigue C."/>
            <person name="Benson D.R."/>
        </authorList>
    </citation>
    <scope>NUCLEOTIDE SEQUENCE [LARGE SCALE GENOMIC DNA]</scope>
    <source>
        <strain evidence="7">DSM 45818 / CECT 9043 / CcI3</strain>
    </source>
</reference>
<dbReference type="GO" id="GO:0003677">
    <property type="term" value="F:DNA binding"/>
    <property type="evidence" value="ECO:0007669"/>
    <property type="project" value="UniProtKB-KW"/>
</dbReference>
<evidence type="ECO:0000256" key="2">
    <source>
        <dbReference type="ARBA" id="ARBA00023125"/>
    </source>
</evidence>
<feature type="region of interest" description="Disordered" evidence="4">
    <location>
        <begin position="285"/>
        <end position="306"/>
    </location>
</feature>
<gene>
    <name evidence="6" type="ordered locus">Francci3_2769</name>
</gene>
<dbReference type="OrthoDB" id="4064950at2"/>
<evidence type="ECO:0000313" key="7">
    <source>
        <dbReference type="Proteomes" id="UP000001937"/>
    </source>
</evidence>
<dbReference type="PRINTS" id="PR00038">
    <property type="entry name" value="HTHLUXR"/>
</dbReference>
<dbReference type="SMART" id="SM00421">
    <property type="entry name" value="HTH_LUXR"/>
    <property type="match status" value="1"/>
</dbReference>
<evidence type="ECO:0000256" key="3">
    <source>
        <dbReference type="ARBA" id="ARBA00023163"/>
    </source>
</evidence>
<dbReference type="STRING" id="106370.Francci3_2769"/>
<evidence type="ECO:0000256" key="1">
    <source>
        <dbReference type="ARBA" id="ARBA00023015"/>
    </source>
</evidence>
<dbReference type="Gene3D" id="3.40.50.2300">
    <property type="match status" value="1"/>
</dbReference>
<protein>
    <submittedName>
        <fullName evidence="6">Two component transcriptional regulator, LuxR family</fullName>
    </submittedName>
</protein>
<dbReference type="KEGG" id="fra:Francci3_2769"/>
<dbReference type="AlphaFoldDB" id="Q2J9B3"/>
<organism evidence="6 7">
    <name type="scientific">Frankia casuarinae (strain DSM 45818 / CECT 9043 / HFP020203 / CcI3)</name>
    <dbReference type="NCBI Taxonomy" id="106370"/>
    <lineage>
        <taxon>Bacteria</taxon>
        <taxon>Bacillati</taxon>
        <taxon>Actinomycetota</taxon>
        <taxon>Actinomycetes</taxon>
        <taxon>Frankiales</taxon>
        <taxon>Frankiaceae</taxon>
        <taxon>Frankia</taxon>
    </lineage>
</organism>
<dbReference type="EMBL" id="CP000249">
    <property type="protein sequence ID" value="ABD12129.1"/>
    <property type="molecule type" value="Genomic_DNA"/>
</dbReference>
<dbReference type="PROSITE" id="PS50043">
    <property type="entry name" value="HTH_LUXR_2"/>
    <property type="match status" value="1"/>
</dbReference>
<dbReference type="SUPFAM" id="SSF46894">
    <property type="entry name" value="C-terminal effector domain of the bipartite response regulators"/>
    <property type="match status" value="1"/>
</dbReference>
<keyword evidence="7" id="KW-1185">Reference proteome</keyword>
<dbReference type="HOGENOM" id="CLU_908377_0_0_11"/>
<feature type="compositionally biased region" description="Low complexity" evidence="4">
    <location>
        <begin position="16"/>
        <end position="25"/>
    </location>
</feature>
<evidence type="ECO:0000259" key="5">
    <source>
        <dbReference type="PROSITE" id="PS50043"/>
    </source>
</evidence>